<evidence type="ECO:0000313" key="2">
    <source>
        <dbReference type="EMBL" id="THU87143.1"/>
    </source>
</evidence>
<feature type="compositionally biased region" description="Basic residues" evidence="1">
    <location>
        <begin position="367"/>
        <end position="380"/>
    </location>
</feature>
<dbReference type="Proteomes" id="UP000297245">
    <property type="component" value="Unassembled WGS sequence"/>
</dbReference>
<reference evidence="2 3" key="1">
    <citation type="journal article" date="2019" name="Nat. Ecol. Evol.">
        <title>Megaphylogeny resolves global patterns of mushroom evolution.</title>
        <authorList>
            <person name="Varga T."/>
            <person name="Krizsan K."/>
            <person name="Foldi C."/>
            <person name="Dima B."/>
            <person name="Sanchez-Garcia M."/>
            <person name="Sanchez-Ramirez S."/>
            <person name="Szollosi G.J."/>
            <person name="Szarkandi J.G."/>
            <person name="Papp V."/>
            <person name="Albert L."/>
            <person name="Andreopoulos W."/>
            <person name="Angelini C."/>
            <person name="Antonin V."/>
            <person name="Barry K.W."/>
            <person name="Bougher N.L."/>
            <person name="Buchanan P."/>
            <person name="Buyck B."/>
            <person name="Bense V."/>
            <person name="Catcheside P."/>
            <person name="Chovatia M."/>
            <person name="Cooper J."/>
            <person name="Damon W."/>
            <person name="Desjardin D."/>
            <person name="Finy P."/>
            <person name="Geml J."/>
            <person name="Haridas S."/>
            <person name="Hughes K."/>
            <person name="Justo A."/>
            <person name="Karasinski D."/>
            <person name="Kautmanova I."/>
            <person name="Kiss B."/>
            <person name="Kocsube S."/>
            <person name="Kotiranta H."/>
            <person name="LaButti K.M."/>
            <person name="Lechner B.E."/>
            <person name="Liimatainen K."/>
            <person name="Lipzen A."/>
            <person name="Lukacs Z."/>
            <person name="Mihaltcheva S."/>
            <person name="Morgado L.N."/>
            <person name="Niskanen T."/>
            <person name="Noordeloos M.E."/>
            <person name="Ohm R.A."/>
            <person name="Ortiz-Santana B."/>
            <person name="Ovrebo C."/>
            <person name="Racz N."/>
            <person name="Riley R."/>
            <person name="Savchenko A."/>
            <person name="Shiryaev A."/>
            <person name="Soop K."/>
            <person name="Spirin V."/>
            <person name="Szebenyi C."/>
            <person name="Tomsovsky M."/>
            <person name="Tulloss R.E."/>
            <person name="Uehling J."/>
            <person name="Grigoriev I.V."/>
            <person name="Vagvolgyi C."/>
            <person name="Papp T."/>
            <person name="Martin F.M."/>
            <person name="Miettinen O."/>
            <person name="Hibbett D.S."/>
            <person name="Nagy L.G."/>
        </authorList>
    </citation>
    <scope>NUCLEOTIDE SEQUENCE [LARGE SCALE GENOMIC DNA]</scope>
    <source>
        <strain evidence="2 3">CBS 962.96</strain>
    </source>
</reference>
<proteinExistence type="predicted"/>
<gene>
    <name evidence="2" type="ORF">K435DRAFT_349401</name>
</gene>
<organism evidence="2 3">
    <name type="scientific">Dendrothele bispora (strain CBS 962.96)</name>
    <dbReference type="NCBI Taxonomy" id="1314807"/>
    <lineage>
        <taxon>Eukaryota</taxon>
        <taxon>Fungi</taxon>
        <taxon>Dikarya</taxon>
        <taxon>Basidiomycota</taxon>
        <taxon>Agaricomycotina</taxon>
        <taxon>Agaricomycetes</taxon>
        <taxon>Agaricomycetidae</taxon>
        <taxon>Agaricales</taxon>
        <taxon>Agaricales incertae sedis</taxon>
        <taxon>Dendrothele</taxon>
    </lineage>
</organism>
<keyword evidence="3" id="KW-1185">Reference proteome</keyword>
<sequence>MDSSLTLQELTRNRDEKKPITFKDGLAGGIHERTREFITCPNRNVIPRPPFGSTRDLYRRLDARYGEDDPLQWPQPYNRNHAYLPCIPCPPQSPDDQYYHIQCLWRSVAESDMDGTSDPKKGTLGNLSRQELSSAVEYVRGRSGPVRSQPKSENPDLELFSEFDTTMTVCLDRLSSVPSSFRDLQRGVVELQCACLYTIALLDYTDLYKPRMLADKSDTPALADGRMGAFVWNDKDALLLFKAGLPTYYVRHFSDFNSQNILVTCPLLAPALCMSVASPPYSIIFVGQAGADDKFASIRAASAGCFDVESPFQNMHLPGAYSSSYTIGSCRITSYADSPASASTSSALGPVRNTLSHATSSSPYHKDKPRRHKPKTKAHNPPKVQRDKFSDLPANNELAPSAIPAWKNVNKTIMTEHPEKRVSSGQAKQTLAIVPDPGMFFGTEDRTRQLSYLTQWKHIREVWLQLCRNGQEPLKISIWRKMLSLNLIGVWKSDGRLETVQHHEHKFATELLQSLFQKYSSGRSIIPTSSPHVPTSQEAKSLISELCLLSFRYQLASLDILADSSAPKPSPDITQADLRVALANHRRRRSLLIETVFGGAGDSFTLHLSTGLIAARWVDRLTSLRAFWQLMDSWPGSKPDTWVRGEDENLSQMLGPGEEWENGLARYYVQNYFNFYGHPPTLPCKM</sequence>
<protein>
    <submittedName>
        <fullName evidence="2">Uncharacterized protein</fullName>
    </submittedName>
</protein>
<dbReference type="EMBL" id="ML179462">
    <property type="protein sequence ID" value="THU87143.1"/>
    <property type="molecule type" value="Genomic_DNA"/>
</dbReference>
<evidence type="ECO:0000313" key="3">
    <source>
        <dbReference type="Proteomes" id="UP000297245"/>
    </source>
</evidence>
<name>A0A4S8LEN7_DENBC</name>
<feature type="compositionally biased region" description="Polar residues" evidence="1">
    <location>
        <begin position="353"/>
        <end position="363"/>
    </location>
</feature>
<accession>A0A4S8LEN7</accession>
<feature type="region of interest" description="Disordered" evidence="1">
    <location>
        <begin position="343"/>
        <end position="394"/>
    </location>
</feature>
<dbReference type="OrthoDB" id="2634326at2759"/>
<dbReference type="AlphaFoldDB" id="A0A4S8LEN7"/>
<evidence type="ECO:0000256" key="1">
    <source>
        <dbReference type="SAM" id="MobiDB-lite"/>
    </source>
</evidence>